<dbReference type="GO" id="GO:0016301">
    <property type="term" value="F:kinase activity"/>
    <property type="evidence" value="ECO:0007669"/>
    <property type="project" value="UniProtKB-KW"/>
</dbReference>
<dbReference type="AlphaFoldDB" id="A0A554VI98"/>
<dbReference type="RefSeq" id="WP_143917119.1">
    <property type="nucleotide sequence ID" value="NZ_CANMIK010000065.1"/>
</dbReference>
<dbReference type="Pfam" id="PF07005">
    <property type="entry name" value="SBD_N"/>
    <property type="match status" value="1"/>
</dbReference>
<sequence length="467" mass="52246">MTLLLSDISKLLPPVDQTEYRKLNHELFKKQNHTCIIIDDDPTGNQTVYDIPLLAQWDQDTLIQEFKKQTPVFFLLTNSRSLPQAKVSIIYQEISKNILVASTMTNREYTIISRSDSTLRGHFPVETNTIKQASNLDKVILVFIPVMFEGGRVTVNDIHYISDKETLIPVDKTPFAQDHSFGYTKANLSEWIEEKTEGQINASKVFSFSIENIRTHSVQLLSKQVQALTPGSYCIVNAINYHDLDKITHALLLAEKSGKKILYRTSSSFIPSYIGITPKKLLTTEDLIPKNVKSGGLIIVGSYVPKSSAQLNYLLKYFDNNNTIEVNVEKILNDNALSYLNVISKQIEEKLNSGKDVVLYTSRKLITGSDIDDNLNIGSKVSEALVKIIKGISVSPKYILAKGGITSHDLAIKGLRMRRSKVMGQIAPGVPVWEMGATTMFPKLPYIVFPGNVGDDTLLYTITQKLS</sequence>
<dbReference type="OrthoDB" id="153193at2"/>
<dbReference type="InterPro" id="IPR037051">
    <property type="entry name" value="4-carb_acid_sugar_kinase_N_sf"/>
</dbReference>
<keyword evidence="2" id="KW-0808">Transferase</keyword>
<organism evidence="9 10">
    <name type="scientific">Aquimarina algiphila</name>
    <dbReference type="NCBI Taxonomy" id="2047982"/>
    <lineage>
        <taxon>Bacteria</taxon>
        <taxon>Pseudomonadati</taxon>
        <taxon>Bacteroidota</taxon>
        <taxon>Flavobacteriia</taxon>
        <taxon>Flavobacteriales</taxon>
        <taxon>Flavobacteriaceae</taxon>
        <taxon>Aquimarina</taxon>
    </lineage>
</organism>
<keyword evidence="6" id="KW-0119">Carbohydrate metabolism</keyword>
<evidence type="ECO:0000256" key="4">
    <source>
        <dbReference type="ARBA" id="ARBA00022777"/>
    </source>
</evidence>
<keyword evidence="10" id="KW-1185">Reference proteome</keyword>
<evidence type="ECO:0000256" key="5">
    <source>
        <dbReference type="ARBA" id="ARBA00022840"/>
    </source>
</evidence>
<dbReference type="InterPro" id="IPR010737">
    <property type="entry name" value="4-carb_acid_sugar_kinase_N"/>
</dbReference>
<keyword evidence="5" id="KW-0067">ATP-binding</keyword>
<evidence type="ECO:0008006" key="11">
    <source>
        <dbReference type="Google" id="ProtNLM"/>
    </source>
</evidence>
<dbReference type="Pfam" id="PF17042">
    <property type="entry name" value="NBD_C"/>
    <property type="match status" value="1"/>
</dbReference>
<dbReference type="GO" id="GO:0005524">
    <property type="term" value="F:ATP binding"/>
    <property type="evidence" value="ECO:0007669"/>
    <property type="project" value="UniProtKB-KW"/>
</dbReference>
<feature type="domain" description="Four-carbon acid sugar kinase N-terminal" evidence="7">
    <location>
        <begin position="36"/>
        <end position="270"/>
    </location>
</feature>
<dbReference type="Gene3D" id="3.40.980.20">
    <property type="entry name" value="Four-carbon acid sugar kinase, nucleotide binding domain"/>
    <property type="match status" value="1"/>
</dbReference>
<proteinExistence type="inferred from homology"/>
<dbReference type="Gene3D" id="3.40.50.10840">
    <property type="entry name" value="Putative sugar-binding, N-terminal domain"/>
    <property type="match status" value="1"/>
</dbReference>
<evidence type="ECO:0000256" key="2">
    <source>
        <dbReference type="ARBA" id="ARBA00022679"/>
    </source>
</evidence>
<dbReference type="InterPro" id="IPR031475">
    <property type="entry name" value="NBD_C"/>
</dbReference>
<dbReference type="EMBL" id="VLNR01000033">
    <property type="protein sequence ID" value="TSE07384.1"/>
    <property type="molecule type" value="Genomic_DNA"/>
</dbReference>
<accession>A0A554VI98</accession>
<keyword evidence="3" id="KW-0547">Nucleotide-binding</keyword>
<protein>
    <recommendedName>
        <fullName evidence="11">Hydroxyacid dehydrogenase</fullName>
    </recommendedName>
</protein>
<evidence type="ECO:0000256" key="6">
    <source>
        <dbReference type="ARBA" id="ARBA00023277"/>
    </source>
</evidence>
<keyword evidence="4" id="KW-0418">Kinase</keyword>
<evidence type="ECO:0000259" key="8">
    <source>
        <dbReference type="Pfam" id="PF17042"/>
    </source>
</evidence>
<dbReference type="InterPro" id="IPR042213">
    <property type="entry name" value="NBD_C_sf"/>
</dbReference>
<reference evidence="9 10" key="1">
    <citation type="submission" date="2019-07" db="EMBL/GenBank/DDBJ databases">
        <title>The draft genome sequence of Aquimarina algiphila M91.</title>
        <authorList>
            <person name="Meng X."/>
        </authorList>
    </citation>
    <scope>NUCLEOTIDE SEQUENCE [LARGE SCALE GENOMIC DNA]</scope>
    <source>
        <strain evidence="9 10">M91</strain>
    </source>
</reference>
<evidence type="ECO:0000256" key="1">
    <source>
        <dbReference type="ARBA" id="ARBA00005715"/>
    </source>
</evidence>
<feature type="domain" description="Four-carbon acid sugar kinase nucleotide binding" evidence="8">
    <location>
        <begin position="297"/>
        <end position="459"/>
    </location>
</feature>
<comment type="caution">
    <text evidence="9">The sequence shown here is derived from an EMBL/GenBank/DDBJ whole genome shotgun (WGS) entry which is preliminary data.</text>
</comment>
<gene>
    <name evidence="9" type="ORF">FOF46_15815</name>
</gene>
<evidence type="ECO:0000313" key="9">
    <source>
        <dbReference type="EMBL" id="TSE07384.1"/>
    </source>
</evidence>
<evidence type="ECO:0000259" key="7">
    <source>
        <dbReference type="Pfam" id="PF07005"/>
    </source>
</evidence>
<evidence type="ECO:0000313" key="10">
    <source>
        <dbReference type="Proteomes" id="UP000318833"/>
    </source>
</evidence>
<comment type="similarity">
    <text evidence="1">Belongs to the four-carbon acid sugar kinase family.</text>
</comment>
<dbReference type="Proteomes" id="UP000318833">
    <property type="component" value="Unassembled WGS sequence"/>
</dbReference>
<evidence type="ECO:0000256" key="3">
    <source>
        <dbReference type="ARBA" id="ARBA00022741"/>
    </source>
</evidence>
<dbReference type="SUPFAM" id="SSF142764">
    <property type="entry name" value="YgbK-like"/>
    <property type="match status" value="1"/>
</dbReference>
<name>A0A554VI98_9FLAO</name>